<dbReference type="WBParaSite" id="EVEC_0000704301-mRNA-1">
    <property type="protein sequence ID" value="EVEC_0000704301-mRNA-1"/>
    <property type="gene ID" value="EVEC_0000704301"/>
</dbReference>
<dbReference type="EMBL" id="UXUI01008562">
    <property type="protein sequence ID" value="VDD91813.1"/>
    <property type="molecule type" value="Genomic_DNA"/>
</dbReference>
<reference evidence="3" key="1">
    <citation type="submission" date="2017-02" db="UniProtKB">
        <authorList>
            <consortium name="WormBaseParasite"/>
        </authorList>
    </citation>
    <scope>IDENTIFICATION</scope>
</reference>
<reference evidence="1 2" key="2">
    <citation type="submission" date="2018-10" db="EMBL/GenBank/DDBJ databases">
        <authorList>
            <consortium name="Pathogen Informatics"/>
        </authorList>
    </citation>
    <scope>NUCLEOTIDE SEQUENCE [LARGE SCALE GENOMIC DNA]</scope>
</reference>
<proteinExistence type="predicted"/>
<dbReference type="OrthoDB" id="5340910at2759"/>
<evidence type="ECO:0000313" key="1">
    <source>
        <dbReference type="EMBL" id="VDD91813.1"/>
    </source>
</evidence>
<keyword evidence="2" id="KW-1185">Reference proteome</keyword>
<evidence type="ECO:0000313" key="2">
    <source>
        <dbReference type="Proteomes" id="UP000274131"/>
    </source>
</evidence>
<dbReference type="STRING" id="51028.A0A0N4V9D4"/>
<name>A0A0N4V9D4_ENTVE</name>
<dbReference type="AlphaFoldDB" id="A0A0N4V9D4"/>
<evidence type="ECO:0000313" key="3">
    <source>
        <dbReference type="WBParaSite" id="EVEC_0000704301-mRNA-1"/>
    </source>
</evidence>
<accession>A0A0N4V9D4</accession>
<gene>
    <name evidence="1" type="ORF">EVEC_LOCUS6564</name>
</gene>
<organism evidence="3">
    <name type="scientific">Enterobius vermicularis</name>
    <name type="common">Human pinworm</name>
    <dbReference type="NCBI Taxonomy" id="51028"/>
    <lineage>
        <taxon>Eukaryota</taxon>
        <taxon>Metazoa</taxon>
        <taxon>Ecdysozoa</taxon>
        <taxon>Nematoda</taxon>
        <taxon>Chromadorea</taxon>
        <taxon>Rhabditida</taxon>
        <taxon>Spirurina</taxon>
        <taxon>Oxyuridomorpha</taxon>
        <taxon>Oxyuroidea</taxon>
        <taxon>Oxyuridae</taxon>
        <taxon>Enterobius</taxon>
    </lineage>
</organism>
<protein>
    <submittedName>
        <fullName evidence="3">Pentatricopeptide repeat-containing protein</fullName>
    </submittedName>
</protein>
<dbReference type="Proteomes" id="UP000274131">
    <property type="component" value="Unassembled WGS sequence"/>
</dbReference>
<sequence length="109" mass="12589">MINLVRSLWATRAKALSNKASLKIAEEEETLEFKKLYMRSVFIIHKTLALPKYNLKNSTDLAKRHVALKSLVEQYYLNQNVVKFLSLHKCKPINVFDYTVDLVGPHAID</sequence>